<reference evidence="3 4" key="1">
    <citation type="submission" date="2024-12" db="EMBL/GenBank/DDBJ databases">
        <title>The unique morphological basis and parallel evolutionary history of personate flowers in Penstemon.</title>
        <authorList>
            <person name="Depatie T.H."/>
            <person name="Wessinger C.A."/>
        </authorList>
    </citation>
    <scope>NUCLEOTIDE SEQUENCE [LARGE SCALE GENOMIC DNA]</scope>
    <source>
        <strain evidence="3">WTNN_2</strain>
        <tissue evidence="3">Leaf</tissue>
    </source>
</reference>
<dbReference type="AlphaFoldDB" id="A0ABD3TSH1"/>
<evidence type="ECO:0000313" key="3">
    <source>
        <dbReference type="EMBL" id="KAL3839491.1"/>
    </source>
</evidence>
<dbReference type="Proteomes" id="UP001634393">
    <property type="component" value="Unassembled WGS sequence"/>
</dbReference>
<protein>
    <submittedName>
        <fullName evidence="3">Uncharacterized protein</fullName>
    </submittedName>
</protein>
<feature type="domain" description="DUF668" evidence="1">
    <location>
        <begin position="302"/>
        <end position="390"/>
    </location>
</feature>
<evidence type="ECO:0000259" key="1">
    <source>
        <dbReference type="Pfam" id="PF05003"/>
    </source>
</evidence>
<feature type="domain" description="DUF3475" evidence="2">
    <location>
        <begin position="23"/>
        <end position="78"/>
    </location>
</feature>
<sequence length="446" mass="50942">MVGFKNLGWHSADPKKKSNQLGILAFETGKTMSRLLSIYKSLSDEEMSRLRKDVMKSEGIAFLNSMDEGFLLSLACAERLEDLDRAATSVSRLGKKCNDLGLNRFDLLYTDLKLGILDFGKLEYGSRLIERKVQKMEKLVSTTSSLHASLEALTEMEISHKKMQQWKNKVQVQMQNANVDLFNQKLEYQRKEVRHFREISLWSKTFDKTVGLMARLVCVVYARICVVFGPYIPILPLQNKGGCLQQKEFPFTIPIKEQILPHSGPILSSSKPNIIRFYSQKSFFNEDTAKNNMVFHAAGPSTLGGSGLAMRYANVIILAEKYLDSTDSIDHDERESLYQMLPENLKALMRIKLSKNMKCVEDDACLAEGWREAMVAMMVWLAPMAHNTVKWQMERTFEKVKFNPKPSVLLLQTLHFSDKEKTEAAIAEVLVGLSCIYRFENRHLID</sequence>
<comment type="caution">
    <text evidence="3">The sequence shown here is derived from an EMBL/GenBank/DDBJ whole genome shotgun (WGS) entry which is preliminary data.</text>
</comment>
<dbReference type="Pfam" id="PF05003">
    <property type="entry name" value="DUF668"/>
    <property type="match status" value="1"/>
</dbReference>
<dbReference type="PANTHER" id="PTHR31371:SF13">
    <property type="entry name" value="OS05G0457600 PROTEIN"/>
    <property type="match status" value="1"/>
</dbReference>
<evidence type="ECO:0000313" key="4">
    <source>
        <dbReference type="Proteomes" id="UP001634393"/>
    </source>
</evidence>
<keyword evidence="4" id="KW-1185">Reference proteome</keyword>
<dbReference type="Pfam" id="PF11961">
    <property type="entry name" value="DUF3475"/>
    <property type="match status" value="1"/>
</dbReference>
<dbReference type="PANTHER" id="PTHR31371">
    <property type="entry name" value="BNAC09G50660D PROTEIN"/>
    <property type="match status" value="1"/>
</dbReference>
<evidence type="ECO:0000259" key="2">
    <source>
        <dbReference type="Pfam" id="PF11961"/>
    </source>
</evidence>
<proteinExistence type="predicted"/>
<dbReference type="InterPro" id="IPR007700">
    <property type="entry name" value="DUF668"/>
</dbReference>
<gene>
    <name evidence="3" type="ORF">ACJIZ3_024082</name>
</gene>
<name>A0ABD3TSH1_9LAMI</name>
<organism evidence="3 4">
    <name type="scientific">Penstemon smallii</name>
    <dbReference type="NCBI Taxonomy" id="265156"/>
    <lineage>
        <taxon>Eukaryota</taxon>
        <taxon>Viridiplantae</taxon>
        <taxon>Streptophyta</taxon>
        <taxon>Embryophyta</taxon>
        <taxon>Tracheophyta</taxon>
        <taxon>Spermatophyta</taxon>
        <taxon>Magnoliopsida</taxon>
        <taxon>eudicotyledons</taxon>
        <taxon>Gunneridae</taxon>
        <taxon>Pentapetalae</taxon>
        <taxon>asterids</taxon>
        <taxon>lamiids</taxon>
        <taxon>Lamiales</taxon>
        <taxon>Plantaginaceae</taxon>
        <taxon>Cheloneae</taxon>
        <taxon>Penstemon</taxon>
    </lineage>
</organism>
<accession>A0ABD3TSH1</accession>
<dbReference type="InterPro" id="IPR021864">
    <property type="entry name" value="DUF3475"/>
</dbReference>
<dbReference type="EMBL" id="JBJXBP010000003">
    <property type="protein sequence ID" value="KAL3839491.1"/>
    <property type="molecule type" value="Genomic_DNA"/>
</dbReference>